<dbReference type="SUPFAM" id="SSF48173">
    <property type="entry name" value="Cryptochrome/photolyase FAD-binding domain"/>
    <property type="match status" value="1"/>
</dbReference>
<sequence length="471" mass="52778">MSNPVAIVWLRRDLRLSDHPALTAAAQDGALMPLFILDEQMEALGAAPRWRLEQSLKSLAADLEARGLKLILRRGDPRAILTALAQDIGAVSVHWSRLYDGGSVARDTEVKSALKEAGVSAVSHAGHVLHEPWTVETKTGGFYKVYTPYWKAVRGADVPEPIGIPDLRAPDTWPESDALEAWQLSADMDRGGAIVATHETAGEDTARGVLGGFIGSKVEDYGTARDKLFVAGTSTLSAHFAWGELSIRTAWHAAKRKFDETGSADVETFMKELVWRDFAWHLIYHTPQIETENWRPEWDGFPWRGDNEDAERWRRGLTGEPIVDAGMREMYVTGRMHNRVRMIVACYLTKHLQTDWRVGLKWFEECLVDHDPASNAMGWQWSAGSGPDATPYFRVFNPETQAEKFDPKGIYRRKWLDSENSAEAASYFKAVPRSWGLSAAEGRPPRMIDLKDGRQRALDAYQEFKAQGQTA</sequence>
<dbReference type="InterPro" id="IPR014729">
    <property type="entry name" value="Rossmann-like_a/b/a_fold"/>
</dbReference>
<name>A0A2R8ADB4_9RHOB</name>
<dbReference type="Pfam" id="PF03441">
    <property type="entry name" value="FAD_binding_7"/>
    <property type="match status" value="1"/>
</dbReference>
<evidence type="ECO:0000256" key="4">
    <source>
        <dbReference type="ARBA" id="ARBA00022991"/>
    </source>
</evidence>
<dbReference type="RefSeq" id="WP_108782790.1">
    <property type="nucleotide sequence ID" value="NZ_OMKW01000003.1"/>
</dbReference>
<keyword evidence="3 5" id="KW-0274">FAD</keyword>
<dbReference type="Gene3D" id="3.40.50.620">
    <property type="entry name" value="HUPs"/>
    <property type="match status" value="1"/>
</dbReference>
<keyword evidence="10" id="KW-1185">Reference proteome</keyword>
<dbReference type="GO" id="GO:0006950">
    <property type="term" value="P:response to stress"/>
    <property type="evidence" value="ECO:0007669"/>
    <property type="project" value="UniProtKB-ARBA"/>
</dbReference>
<gene>
    <name evidence="9" type="primary">phrA_2</name>
    <name evidence="9" type="ORF">POI8812_02395</name>
</gene>
<dbReference type="OrthoDB" id="9772484at2"/>
<dbReference type="Proteomes" id="UP000244932">
    <property type="component" value="Unassembled WGS sequence"/>
</dbReference>
<dbReference type="InterPro" id="IPR002081">
    <property type="entry name" value="Cryptochrome/DNA_photolyase_1"/>
</dbReference>
<evidence type="ECO:0000256" key="1">
    <source>
        <dbReference type="ARBA" id="ARBA00001932"/>
    </source>
</evidence>
<feature type="domain" description="Photolyase/cryptochrome alpha/beta" evidence="8">
    <location>
        <begin position="4"/>
        <end position="129"/>
    </location>
</feature>
<dbReference type="GO" id="GO:0009416">
    <property type="term" value="P:response to light stimulus"/>
    <property type="evidence" value="ECO:0007669"/>
    <property type="project" value="TreeGrafter"/>
</dbReference>
<evidence type="ECO:0000256" key="6">
    <source>
        <dbReference type="PIRSR" id="PIRSR602081-2"/>
    </source>
</evidence>
<protein>
    <submittedName>
        <fullName evidence="9">Deoxyribodipyrimidine photo-lyase</fullName>
        <ecNumber evidence="9">4.1.99.3</ecNumber>
    </submittedName>
</protein>
<feature type="binding site" evidence="5">
    <location>
        <begin position="369"/>
        <end position="371"/>
    </location>
    <ligand>
        <name>FAD</name>
        <dbReference type="ChEBI" id="CHEBI:57692"/>
    </ligand>
</feature>
<keyword evidence="4 7" id="KW-0157">Chromophore</keyword>
<dbReference type="GO" id="GO:0003904">
    <property type="term" value="F:deoxyribodipyrimidine photo-lyase activity"/>
    <property type="evidence" value="ECO:0007669"/>
    <property type="project" value="UniProtKB-EC"/>
</dbReference>
<dbReference type="EC" id="4.1.99.3" evidence="9"/>
<dbReference type="InterPro" id="IPR018394">
    <property type="entry name" value="DNA_photolyase_1_CS_C"/>
</dbReference>
<dbReference type="EMBL" id="OMKW01000003">
    <property type="protein sequence ID" value="SPF30065.1"/>
    <property type="molecule type" value="Genomic_DNA"/>
</dbReference>
<organism evidence="9 10">
    <name type="scientific">Pontivivens insulae</name>
    <dbReference type="NCBI Taxonomy" id="1639689"/>
    <lineage>
        <taxon>Bacteria</taxon>
        <taxon>Pseudomonadati</taxon>
        <taxon>Pseudomonadota</taxon>
        <taxon>Alphaproteobacteria</taxon>
        <taxon>Rhodobacterales</taxon>
        <taxon>Paracoccaceae</taxon>
        <taxon>Pontivivens</taxon>
    </lineage>
</organism>
<comment type="cofactor">
    <cofactor evidence="1">
        <name>(6R)-5,10-methylene-5,6,7,8-tetrahydrofolate</name>
        <dbReference type="ChEBI" id="CHEBI:15636"/>
    </cofactor>
</comment>
<feature type="site" description="Electron transfer via tryptophanyl radical" evidence="6">
    <location>
        <position position="303"/>
    </location>
</feature>
<accession>A0A2R8ADB4</accession>
<evidence type="ECO:0000259" key="8">
    <source>
        <dbReference type="PROSITE" id="PS51645"/>
    </source>
</evidence>
<dbReference type="PROSITE" id="PS00394">
    <property type="entry name" value="DNA_PHOTOLYASES_1_1"/>
    <property type="match status" value="1"/>
</dbReference>
<keyword evidence="2 5" id="KW-0285">Flavoprotein</keyword>
<dbReference type="SUPFAM" id="SSF52425">
    <property type="entry name" value="Cryptochrome/photolyase, N-terminal domain"/>
    <property type="match status" value="1"/>
</dbReference>
<evidence type="ECO:0000256" key="7">
    <source>
        <dbReference type="RuleBase" id="RU004182"/>
    </source>
</evidence>
<dbReference type="PRINTS" id="PR00147">
    <property type="entry name" value="DNAPHOTLYASE"/>
</dbReference>
<reference evidence="9 10" key="1">
    <citation type="submission" date="2018-03" db="EMBL/GenBank/DDBJ databases">
        <authorList>
            <person name="Keele B.F."/>
        </authorList>
    </citation>
    <scope>NUCLEOTIDE SEQUENCE [LARGE SCALE GENOMIC DNA]</scope>
    <source>
        <strain evidence="9 10">CeCT 8812</strain>
    </source>
</reference>
<dbReference type="InterPro" id="IPR036134">
    <property type="entry name" value="Crypto/Photolyase_FAD-like_sf"/>
</dbReference>
<feature type="binding site" evidence="5">
    <location>
        <begin position="233"/>
        <end position="237"/>
    </location>
    <ligand>
        <name>FAD</name>
        <dbReference type="ChEBI" id="CHEBI:57692"/>
    </ligand>
</feature>
<dbReference type="GO" id="GO:0003677">
    <property type="term" value="F:DNA binding"/>
    <property type="evidence" value="ECO:0007669"/>
    <property type="project" value="TreeGrafter"/>
</dbReference>
<dbReference type="PROSITE" id="PS51645">
    <property type="entry name" value="PHR_CRY_ALPHA_BETA"/>
    <property type="match status" value="1"/>
</dbReference>
<dbReference type="GO" id="GO:0071949">
    <property type="term" value="F:FAD binding"/>
    <property type="evidence" value="ECO:0007669"/>
    <property type="project" value="TreeGrafter"/>
</dbReference>
<feature type="site" description="Electron transfer via tryptophanyl radical" evidence="6">
    <location>
        <position position="379"/>
    </location>
</feature>
<evidence type="ECO:0000313" key="9">
    <source>
        <dbReference type="EMBL" id="SPF30065.1"/>
    </source>
</evidence>
<dbReference type="Pfam" id="PF00875">
    <property type="entry name" value="DNA_photolyase"/>
    <property type="match status" value="1"/>
</dbReference>
<feature type="binding site" evidence="5">
    <location>
        <position position="269"/>
    </location>
    <ligand>
        <name>FAD</name>
        <dbReference type="ChEBI" id="CHEBI:57692"/>
    </ligand>
</feature>
<dbReference type="PANTHER" id="PTHR11455">
    <property type="entry name" value="CRYPTOCHROME"/>
    <property type="match status" value="1"/>
</dbReference>
<dbReference type="InterPro" id="IPR005101">
    <property type="entry name" value="Cryptochr/Photolyase_FAD-bd"/>
</dbReference>
<dbReference type="Gene3D" id="1.25.40.80">
    <property type="match status" value="1"/>
</dbReference>
<keyword evidence="9" id="KW-0456">Lyase</keyword>
<dbReference type="InterPro" id="IPR036155">
    <property type="entry name" value="Crypto/Photolyase_N_sf"/>
</dbReference>
<feature type="site" description="Electron transfer via tryptophanyl radical" evidence="6">
    <location>
        <position position="356"/>
    </location>
</feature>
<comment type="cofactor">
    <cofactor evidence="5">
        <name>FAD</name>
        <dbReference type="ChEBI" id="CHEBI:57692"/>
    </cofactor>
    <text evidence="5">Binds 1 FAD per subunit.</text>
</comment>
<feature type="binding site" evidence="5">
    <location>
        <position position="221"/>
    </location>
    <ligand>
        <name>FAD</name>
        <dbReference type="ChEBI" id="CHEBI:57692"/>
    </ligand>
</feature>
<evidence type="ECO:0000313" key="10">
    <source>
        <dbReference type="Proteomes" id="UP000244932"/>
    </source>
</evidence>
<dbReference type="GO" id="GO:0006139">
    <property type="term" value="P:nucleobase-containing compound metabolic process"/>
    <property type="evidence" value="ECO:0007669"/>
    <property type="project" value="UniProtKB-ARBA"/>
</dbReference>
<comment type="similarity">
    <text evidence="7">Belongs to the DNA photolyase family.</text>
</comment>
<proteinExistence type="inferred from homology"/>
<dbReference type="PANTHER" id="PTHR11455:SF9">
    <property type="entry name" value="CRYPTOCHROME CIRCADIAN CLOCK 5 ISOFORM X1"/>
    <property type="match status" value="1"/>
</dbReference>
<evidence type="ECO:0000256" key="3">
    <source>
        <dbReference type="ARBA" id="ARBA00022827"/>
    </source>
</evidence>
<evidence type="ECO:0000256" key="5">
    <source>
        <dbReference type="PIRSR" id="PIRSR602081-1"/>
    </source>
</evidence>
<dbReference type="AlphaFoldDB" id="A0A2R8ADB4"/>
<evidence type="ECO:0000256" key="2">
    <source>
        <dbReference type="ARBA" id="ARBA00022630"/>
    </source>
</evidence>
<dbReference type="InterPro" id="IPR006050">
    <property type="entry name" value="DNA_photolyase_N"/>
</dbReference>
<dbReference type="Gene3D" id="1.10.579.10">
    <property type="entry name" value="DNA Cyclobutane Dipyrimidine Photolyase, subunit A, domain 3"/>
    <property type="match status" value="1"/>
</dbReference>